<keyword evidence="1" id="KW-1133">Transmembrane helix</keyword>
<accession>A0A2T0XMM8</accession>
<proteinExistence type="predicted"/>
<feature type="transmembrane region" description="Helical" evidence="1">
    <location>
        <begin position="91"/>
        <end position="115"/>
    </location>
</feature>
<name>A0A2T0XMM8_9BACT</name>
<keyword evidence="1" id="KW-0812">Transmembrane</keyword>
<dbReference type="STRING" id="1168289.GCA_000259075_02976"/>
<gene>
    <name evidence="2" type="ORF">DFO77_10421</name>
</gene>
<dbReference type="Proteomes" id="UP000252733">
    <property type="component" value="Unassembled WGS sequence"/>
</dbReference>
<protein>
    <submittedName>
        <fullName evidence="2">Uncharacterized protein</fullName>
    </submittedName>
</protein>
<keyword evidence="3" id="KW-1185">Reference proteome</keyword>
<comment type="caution">
    <text evidence="2">The sequence shown here is derived from an EMBL/GenBank/DDBJ whole genome shotgun (WGS) entry which is preliminary data.</text>
</comment>
<dbReference type="Pfam" id="PF17555">
    <property type="entry name" value="TssN"/>
    <property type="match status" value="1"/>
</dbReference>
<reference evidence="2 3" key="1">
    <citation type="submission" date="2018-07" db="EMBL/GenBank/DDBJ databases">
        <title>Freshwater and sediment microbial communities from various areas in North America, analyzing microbe dynamics in response to fracking.</title>
        <authorList>
            <person name="Lamendella R."/>
        </authorList>
    </citation>
    <scope>NUCLEOTIDE SEQUENCE [LARGE SCALE GENOMIC DNA]</scope>
    <source>
        <strain evidence="2 3">160A</strain>
    </source>
</reference>
<dbReference type="InterPro" id="IPR035177">
    <property type="entry name" value="TssN"/>
</dbReference>
<organism evidence="2 3">
    <name type="scientific">Marinilabilia salmonicolor</name>
    <dbReference type="NCBI Taxonomy" id="989"/>
    <lineage>
        <taxon>Bacteria</taxon>
        <taxon>Pseudomonadati</taxon>
        <taxon>Bacteroidota</taxon>
        <taxon>Bacteroidia</taxon>
        <taxon>Marinilabiliales</taxon>
        <taxon>Marinilabiliaceae</taxon>
        <taxon>Marinilabilia</taxon>
    </lineage>
</organism>
<dbReference type="RefSeq" id="WP_106152718.1">
    <property type="nucleotide sequence ID" value="NZ_PVTS01000006.1"/>
</dbReference>
<keyword evidence="1" id="KW-0472">Membrane</keyword>
<evidence type="ECO:0000313" key="2">
    <source>
        <dbReference type="EMBL" id="RCW38265.1"/>
    </source>
</evidence>
<feature type="transmembrane region" description="Helical" evidence="1">
    <location>
        <begin position="6"/>
        <end position="23"/>
    </location>
</feature>
<evidence type="ECO:0000313" key="3">
    <source>
        <dbReference type="Proteomes" id="UP000252733"/>
    </source>
</evidence>
<feature type="transmembrane region" description="Helical" evidence="1">
    <location>
        <begin position="60"/>
        <end position="84"/>
    </location>
</feature>
<evidence type="ECO:0000256" key="1">
    <source>
        <dbReference type="SAM" id="Phobius"/>
    </source>
</evidence>
<feature type="transmembrane region" description="Helical" evidence="1">
    <location>
        <begin position="35"/>
        <end position="54"/>
    </location>
</feature>
<sequence length="280" mass="32641">MLIKYILYPLIGILLIFVGVIVAKKNNLLKNKRLILFFLLCLILLCVPSLLGLLDYDFMPFGYISSALIYFIFGLIALPVVKWVKKSEPGFLFEIILLSLLLFVGMIAYGFMFNIFNELDYGFWASTSLILFVLPSLFKKTFLSFLGIPAEIHKVWDYTKSEKFEGHDYIDYNKLQVIQLELFKKQSDSGPITINAKAPEDIPFGMWFKQVLMDYNLKSPTEPIVYQTGNSDEGWIFYVKESFFKSRNYIDYEKTFKDNKIGEKYKIVAKRVELFKIDQQ</sequence>
<dbReference type="EMBL" id="QPIZ01000004">
    <property type="protein sequence ID" value="RCW38265.1"/>
    <property type="molecule type" value="Genomic_DNA"/>
</dbReference>
<dbReference type="AlphaFoldDB" id="A0A2T0XMM8"/>